<keyword evidence="2" id="KW-1185">Reference proteome</keyword>
<proteinExistence type="predicted"/>
<organism evidence="1 2">
    <name type="scientific">Araneus ventricosus</name>
    <name type="common">Orbweaver spider</name>
    <name type="synonym">Epeira ventricosa</name>
    <dbReference type="NCBI Taxonomy" id="182803"/>
    <lineage>
        <taxon>Eukaryota</taxon>
        <taxon>Metazoa</taxon>
        <taxon>Ecdysozoa</taxon>
        <taxon>Arthropoda</taxon>
        <taxon>Chelicerata</taxon>
        <taxon>Arachnida</taxon>
        <taxon>Araneae</taxon>
        <taxon>Araneomorphae</taxon>
        <taxon>Entelegynae</taxon>
        <taxon>Araneoidea</taxon>
        <taxon>Araneidae</taxon>
        <taxon>Araneus</taxon>
    </lineage>
</organism>
<dbReference type="Proteomes" id="UP000499080">
    <property type="component" value="Unassembled WGS sequence"/>
</dbReference>
<dbReference type="OrthoDB" id="8117402at2759"/>
<sequence>MKEEWTGIILLAGNGTTLHVVRTFNATHRMQITDDTVAKFIKKFKRSGSVTDASTRHVARTFNAAHKTQFNDGTVEKLIKKFKRTGSVAEASTRHVGRTFNEAHRTQITHDTVAKLSRISKGQVPSQMQAPVL</sequence>
<evidence type="ECO:0000313" key="2">
    <source>
        <dbReference type="Proteomes" id="UP000499080"/>
    </source>
</evidence>
<dbReference type="EMBL" id="BGPR01042474">
    <property type="protein sequence ID" value="GBO18874.1"/>
    <property type="molecule type" value="Genomic_DNA"/>
</dbReference>
<dbReference type="AlphaFoldDB" id="A0A4Y2V3A9"/>
<protein>
    <submittedName>
        <fullName evidence="1">Uncharacterized protein</fullName>
    </submittedName>
</protein>
<evidence type="ECO:0000313" key="1">
    <source>
        <dbReference type="EMBL" id="GBO18874.1"/>
    </source>
</evidence>
<accession>A0A4Y2V3A9</accession>
<comment type="caution">
    <text evidence="1">The sequence shown here is derived from an EMBL/GenBank/DDBJ whole genome shotgun (WGS) entry which is preliminary data.</text>
</comment>
<gene>
    <name evidence="1" type="ORF">AVEN_51580_1</name>
</gene>
<reference evidence="1 2" key="1">
    <citation type="journal article" date="2019" name="Sci. Rep.">
        <title>Orb-weaving spider Araneus ventricosus genome elucidates the spidroin gene catalogue.</title>
        <authorList>
            <person name="Kono N."/>
            <person name="Nakamura H."/>
            <person name="Ohtoshi R."/>
            <person name="Moran D.A.P."/>
            <person name="Shinohara A."/>
            <person name="Yoshida Y."/>
            <person name="Fujiwara M."/>
            <person name="Mori M."/>
            <person name="Tomita M."/>
            <person name="Arakawa K."/>
        </authorList>
    </citation>
    <scope>NUCLEOTIDE SEQUENCE [LARGE SCALE GENOMIC DNA]</scope>
</reference>
<name>A0A4Y2V3A9_ARAVE</name>